<proteinExistence type="predicted"/>
<dbReference type="Proteomes" id="UP001151760">
    <property type="component" value="Unassembled WGS sequence"/>
</dbReference>
<reference evidence="1" key="2">
    <citation type="submission" date="2022-01" db="EMBL/GenBank/DDBJ databases">
        <authorList>
            <person name="Yamashiro T."/>
            <person name="Shiraishi A."/>
            <person name="Satake H."/>
            <person name="Nakayama K."/>
        </authorList>
    </citation>
    <scope>NUCLEOTIDE SEQUENCE</scope>
</reference>
<comment type="caution">
    <text evidence="1">The sequence shown here is derived from an EMBL/GenBank/DDBJ whole genome shotgun (WGS) entry which is preliminary data.</text>
</comment>
<evidence type="ECO:0000313" key="1">
    <source>
        <dbReference type="EMBL" id="GJT79950.1"/>
    </source>
</evidence>
<reference evidence="1" key="1">
    <citation type="journal article" date="2022" name="Int. J. Mol. Sci.">
        <title>Draft Genome of Tanacetum Coccineum: Genomic Comparison of Closely Related Tanacetum-Family Plants.</title>
        <authorList>
            <person name="Yamashiro T."/>
            <person name="Shiraishi A."/>
            <person name="Nakayama K."/>
            <person name="Satake H."/>
        </authorList>
    </citation>
    <scope>NUCLEOTIDE SEQUENCE</scope>
</reference>
<protein>
    <submittedName>
        <fullName evidence="1">Uncharacterized protein</fullName>
    </submittedName>
</protein>
<name>A0ABQ5GXW2_9ASTR</name>
<evidence type="ECO:0000313" key="2">
    <source>
        <dbReference type="Proteomes" id="UP001151760"/>
    </source>
</evidence>
<dbReference type="EMBL" id="BQNB010018945">
    <property type="protein sequence ID" value="GJT79950.1"/>
    <property type="molecule type" value="Genomic_DNA"/>
</dbReference>
<organism evidence="1 2">
    <name type="scientific">Tanacetum coccineum</name>
    <dbReference type="NCBI Taxonomy" id="301880"/>
    <lineage>
        <taxon>Eukaryota</taxon>
        <taxon>Viridiplantae</taxon>
        <taxon>Streptophyta</taxon>
        <taxon>Embryophyta</taxon>
        <taxon>Tracheophyta</taxon>
        <taxon>Spermatophyta</taxon>
        <taxon>Magnoliopsida</taxon>
        <taxon>eudicotyledons</taxon>
        <taxon>Gunneridae</taxon>
        <taxon>Pentapetalae</taxon>
        <taxon>asterids</taxon>
        <taxon>campanulids</taxon>
        <taxon>Asterales</taxon>
        <taxon>Asteraceae</taxon>
        <taxon>Asteroideae</taxon>
        <taxon>Anthemideae</taxon>
        <taxon>Anthemidinae</taxon>
        <taxon>Tanacetum</taxon>
    </lineage>
</organism>
<gene>
    <name evidence="1" type="ORF">Tco_1054292</name>
</gene>
<sequence>MATTMVDGKGVFGNGFYDEHLKNYVVVVDGGDDNGGLDQRVDVEDSYEPYTEPDVDSNIQVDIDTCDAFVDDLRARGTDVRVVVETAAKEEVESSARGTTEVEVDSRVGPVIDDDVRESVREDVPDHVIVDGAVEVTYETLRDQGHRIVATSQQSATMSERIGMLEQDNVRLIGMLDVERQIVDRLQRSMSRVQRDLRQIRCFRFYGRMRLGRLEACARKHLGYFFFLDDELAMDELIGLY</sequence>
<keyword evidence="2" id="KW-1185">Reference proteome</keyword>
<accession>A0ABQ5GXW2</accession>